<evidence type="ECO:0000313" key="9">
    <source>
        <dbReference type="Proteomes" id="UP000516369"/>
    </source>
</evidence>
<dbReference type="GO" id="GO:0160140">
    <property type="term" value="F:23S rRNA pseudouridine(1911/1915/1917) synthase activity"/>
    <property type="evidence" value="ECO:0007669"/>
    <property type="project" value="UniProtKB-EC"/>
</dbReference>
<dbReference type="InterPro" id="IPR036986">
    <property type="entry name" value="S4_RNA-bd_sf"/>
</dbReference>
<comment type="catalytic activity">
    <reaction evidence="6">
        <text>a uridine in RNA = a pseudouridine in RNA</text>
        <dbReference type="Rhea" id="RHEA:48348"/>
        <dbReference type="Rhea" id="RHEA-COMP:12068"/>
        <dbReference type="Rhea" id="RHEA-COMP:12069"/>
        <dbReference type="ChEBI" id="CHEBI:65314"/>
        <dbReference type="ChEBI" id="CHEBI:65315"/>
    </reaction>
</comment>
<dbReference type="SUPFAM" id="SSF55174">
    <property type="entry name" value="Alpha-L RNA-binding motif"/>
    <property type="match status" value="1"/>
</dbReference>
<evidence type="ECO:0000256" key="1">
    <source>
        <dbReference type="ARBA" id="ARBA00010876"/>
    </source>
</evidence>
<dbReference type="PANTHER" id="PTHR21600:SF44">
    <property type="entry name" value="RIBOSOMAL LARGE SUBUNIT PSEUDOURIDINE SYNTHASE D"/>
    <property type="match status" value="1"/>
</dbReference>
<dbReference type="Gene3D" id="3.30.2350.10">
    <property type="entry name" value="Pseudouridine synthase"/>
    <property type="match status" value="1"/>
</dbReference>
<dbReference type="PROSITE" id="PS01129">
    <property type="entry name" value="PSI_RLU"/>
    <property type="match status" value="1"/>
</dbReference>
<dbReference type="SUPFAM" id="SSF55120">
    <property type="entry name" value="Pseudouridine synthase"/>
    <property type="match status" value="1"/>
</dbReference>
<dbReference type="InterPro" id="IPR020103">
    <property type="entry name" value="PsdUridine_synth_cat_dom_sf"/>
</dbReference>
<dbReference type="GO" id="GO:0003723">
    <property type="term" value="F:RNA binding"/>
    <property type="evidence" value="ECO:0007669"/>
    <property type="project" value="UniProtKB-KW"/>
</dbReference>
<dbReference type="Proteomes" id="UP000516369">
    <property type="component" value="Chromosome"/>
</dbReference>
<evidence type="ECO:0000256" key="2">
    <source>
        <dbReference type="ARBA" id="ARBA00023235"/>
    </source>
</evidence>
<dbReference type="InterPro" id="IPR006225">
    <property type="entry name" value="PsdUridine_synth_RluC/D"/>
</dbReference>
<keyword evidence="9" id="KW-1185">Reference proteome</keyword>
<proteinExistence type="inferred from homology"/>
<dbReference type="KEGG" id="dvn:HQ394_17540"/>
<dbReference type="NCBIfam" id="TIGR00005">
    <property type="entry name" value="rluA_subfam"/>
    <property type="match status" value="1"/>
</dbReference>
<keyword evidence="2 6" id="KW-0413">Isomerase</keyword>
<dbReference type="EC" id="5.4.99.-" evidence="6"/>
<dbReference type="InterPro" id="IPR050188">
    <property type="entry name" value="RluA_PseudoU_synthase"/>
</dbReference>
<evidence type="ECO:0000256" key="6">
    <source>
        <dbReference type="RuleBase" id="RU362028"/>
    </source>
</evidence>
<protein>
    <recommendedName>
        <fullName evidence="6">Pseudouridine synthase</fullName>
        <ecNumber evidence="6">5.4.99.-</ecNumber>
    </recommendedName>
</protein>
<evidence type="ECO:0000256" key="5">
    <source>
        <dbReference type="PROSITE-ProRule" id="PRU00182"/>
    </source>
</evidence>
<dbReference type="CDD" id="cd00165">
    <property type="entry name" value="S4"/>
    <property type="match status" value="1"/>
</dbReference>
<dbReference type="CDD" id="cd02869">
    <property type="entry name" value="PseudoU_synth_RluA_like"/>
    <property type="match status" value="1"/>
</dbReference>
<dbReference type="RefSeq" id="WP_190261255.1">
    <property type="nucleotide sequence ID" value="NZ_CP053923.1"/>
</dbReference>
<dbReference type="InterPro" id="IPR006145">
    <property type="entry name" value="PsdUridine_synth_RsuA/RluA"/>
</dbReference>
<feature type="active site" evidence="4">
    <location>
        <position position="149"/>
    </location>
</feature>
<dbReference type="EMBL" id="CP053923">
    <property type="protein sequence ID" value="QNT70788.1"/>
    <property type="molecule type" value="Genomic_DNA"/>
</dbReference>
<dbReference type="InterPro" id="IPR006224">
    <property type="entry name" value="PsdUridine_synth_RluA-like_CS"/>
</dbReference>
<dbReference type="PROSITE" id="PS50889">
    <property type="entry name" value="S4"/>
    <property type="match status" value="1"/>
</dbReference>
<comment type="similarity">
    <text evidence="1 6">Belongs to the pseudouridine synthase RluA family.</text>
</comment>
<evidence type="ECO:0000256" key="4">
    <source>
        <dbReference type="PIRSR" id="PIRSR606225-1"/>
    </source>
</evidence>
<sequence>MNERPPAVPPYTVLVTADKAGTRLDRVLAAALAELSRNRVQQLLAAGQVVLAADGEIVRDPARCVRLGETYAVTVPPPPPSTAIAQPIPLDVVFEDDHLIVIEKPAGLVVHPGAGTPDGTLVNALLAHCKGGLSPIGAPLRPGIVHRLDKDTTGLLVAAKTEAAHRSLAEQFAMHTVERAYYAVVWGHPIPASGRMTTRIGRSDRDRTQMAIVAQGGKEAITDYRTLRWLGASAALLECRLATGRTHQIRVHMAALGHPLVGDPVYRGRRQRFAASTGDKVLPLCPRQALHAFLIGFIHPETGIKVRFESSLPHDINSLISFLEGH</sequence>
<dbReference type="AlphaFoldDB" id="A0A7H1N502"/>
<evidence type="ECO:0000259" key="7">
    <source>
        <dbReference type="Pfam" id="PF00849"/>
    </source>
</evidence>
<gene>
    <name evidence="8" type="ORF">HQ394_17540</name>
</gene>
<dbReference type="GO" id="GO:0000455">
    <property type="term" value="P:enzyme-directed rRNA pseudouridine synthesis"/>
    <property type="evidence" value="ECO:0007669"/>
    <property type="project" value="TreeGrafter"/>
</dbReference>
<feature type="domain" description="Pseudouridine synthase RsuA/RluA-like" evidence="7">
    <location>
        <begin position="98"/>
        <end position="255"/>
    </location>
</feature>
<keyword evidence="5" id="KW-0694">RNA-binding</keyword>
<dbReference type="Gene3D" id="3.10.290.10">
    <property type="entry name" value="RNA-binding S4 domain"/>
    <property type="match status" value="1"/>
</dbReference>
<name>A0A7H1N502_9PROT</name>
<accession>A0A7H1N502</accession>
<dbReference type="PANTHER" id="PTHR21600">
    <property type="entry name" value="MITOCHONDRIAL RNA PSEUDOURIDINE SYNTHASE"/>
    <property type="match status" value="1"/>
</dbReference>
<organism evidence="8 9">
    <name type="scientific">Defluviicoccus vanus</name>
    <dbReference type="NCBI Taxonomy" id="111831"/>
    <lineage>
        <taxon>Bacteria</taxon>
        <taxon>Pseudomonadati</taxon>
        <taxon>Pseudomonadota</taxon>
        <taxon>Alphaproteobacteria</taxon>
        <taxon>Rhodospirillales</taxon>
        <taxon>Rhodospirillaceae</taxon>
        <taxon>Defluviicoccus</taxon>
    </lineage>
</organism>
<evidence type="ECO:0000313" key="8">
    <source>
        <dbReference type="EMBL" id="QNT70788.1"/>
    </source>
</evidence>
<comment type="function">
    <text evidence="6">Responsible for synthesis of pseudouridine from uracil.</text>
</comment>
<comment type="catalytic activity">
    <reaction evidence="3">
        <text>uridine(1911/1915/1917) in 23S rRNA = pseudouridine(1911/1915/1917) in 23S rRNA</text>
        <dbReference type="Rhea" id="RHEA:42524"/>
        <dbReference type="Rhea" id="RHEA-COMP:10097"/>
        <dbReference type="Rhea" id="RHEA-COMP:10098"/>
        <dbReference type="ChEBI" id="CHEBI:65314"/>
        <dbReference type="ChEBI" id="CHEBI:65315"/>
        <dbReference type="EC" id="5.4.99.23"/>
    </reaction>
</comment>
<dbReference type="Pfam" id="PF00849">
    <property type="entry name" value="PseudoU_synth_2"/>
    <property type="match status" value="1"/>
</dbReference>
<evidence type="ECO:0000256" key="3">
    <source>
        <dbReference type="ARBA" id="ARBA00036882"/>
    </source>
</evidence>
<reference evidence="8 9" key="1">
    <citation type="submission" date="2020-05" db="EMBL/GenBank/DDBJ databases">
        <title>Complete closed genome sequence of Defluviicoccus vanus.</title>
        <authorList>
            <person name="Bessarab I."/>
            <person name="Arumugam K."/>
            <person name="Maszenan A.M."/>
            <person name="Seviour R.J."/>
            <person name="Williams R.B."/>
        </authorList>
    </citation>
    <scope>NUCLEOTIDE SEQUENCE [LARGE SCALE GENOMIC DNA]</scope>
    <source>
        <strain evidence="8 9">Ben 114</strain>
    </source>
</reference>